<evidence type="ECO:0000313" key="2">
    <source>
        <dbReference type="EMBL" id="KAL3074595.1"/>
    </source>
</evidence>
<evidence type="ECO:0000313" key="3">
    <source>
        <dbReference type="Proteomes" id="UP001620626"/>
    </source>
</evidence>
<keyword evidence="3" id="KW-1185">Reference proteome</keyword>
<organism evidence="2 3">
    <name type="scientific">Heterodera trifolii</name>
    <dbReference type="NCBI Taxonomy" id="157864"/>
    <lineage>
        <taxon>Eukaryota</taxon>
        <taxon>Metazoa</taxon>
        <taxon>Ecdysozoa</taxon>
        <taxon>Nematoda</taxon>
        <taxon>Chromadorea</taxon>
        <taxon>Rhabditida</taxon>
        <taxon>Tylenchina</taxon>
        <taxon>Tylenchomorpha</taxon>
        <taxon>Tylenchoidea</taxon>
        <taxon>Heteroderidae</taxon>
        <taxon>Heteroderinae</taxon>
        <taxon>Heterodera</taxon>
    </lineage>
</organism>
<feature type="region of interest" description="Disordered" evidence="1">
    <location>
        <begin position="1"/>
        <end position="29"/>
    </location>
</feature>
<dbReference type="AlphaFoldDB" id="A0ABD2IBJ1"/>
<sequence>MVREETRRRGGGGGSHPPSGLRPRTLPSAVAKACPATIKPSTTTPSDSPILGIGPIWPPWASEWKSWRVMGERADSQNCGHLSVVCVGEKQQKVSSEWTKREKGGQIVEEMFS</sequence>
<dbReference type="EMBL" id="JBICBT010001296">
    <property type="protein sequence ID" value="KAL3074595.1"/>
    <property type="molecule type" value="Genomic_DNA"/>
</dbReference>
<proteinExistence type="predicted"/>
<reference evidence="2 3" key="1">
    <citation type="submission" date="2024-10" db="EMBL/GenBank/DDBJ databases">
        <authorList>
            <person name="Kim D."/>
        </authorList>
    </citation>
    <scope>NUCLEOTIDE SEQUENCE [LARGE SCALE GENOMIC DNA]</scope>
    <source>
        <strain evidence="2">BH-2024</strain>
    </source>
</reference>
<name>A0ABD2IBJ1_9BILA</name>
<accession>A0ABD2IBJ1</accession>
<gene>
    <name evidence="2" type="ORF">niasHT_034932</name>
</gene>
<protein>
    <submittedName>
        <fullName evidence="2">Uncharacterized protein</fullName>
    </submittedName>
</protein>
<dbReference type="Proteomes" id="UP001620626">
    <property type="component" value="Unassembled WGS sequence"/>
</dbReference>
<comment type="caution">
    <text evidence="2">The sequence shown here is derived from an EMBL/GenBank/DDBJ whole genome shotgun (WGS) entry which is preliminary data.</text>
</comment>
<evidence type="ECO:0000256" key="1">
    <source>
        <dbReference type="SAM" id="MobiDB-lite"/>
    </source>
</evidence>